<gene>
    <name evidence="1" type="ORF">BJP36_19735</name>
</gene>
<sequence length="142" mass="16089">MAGYYILKNISTSELSIAQNKLQAGWSSLQHANVGWTDISRQILNDALQGNNITNRNNLPPHRYLQINAENPLSPDKIQYLRRANWVDRLVRPISQGLGLRNITPQALEEFQRGNYAASLIAQIQHGTVSIEIYYTNNLEMA</sequence>
<evidence type="ECO:0000313" key="1">
    <source>
        <dbReference type="EMBL" id="AOY81811.1"/>
    </source>
</evidence>
<dbReference type="AlphaFoldDB" id="A0A1D9G2M8"/>
<reference evidence="2" key="1">
    <citation type="submission" date="2016-10" db="EMBL/GenBank/DDBJ databases">
        <title>Comparative genomics uncovers the prolific and rare metabolic potential of the cyanobacterial genus Moorea.</title>
        <authorList>
            <person name="Leao T."/>
            <person name="Castelao G."/>
            <person name="Korobeynikov A."/>
            <person name="Monroe E.A."/>
            <person name="Podell S."/>
            <person name="Glukhov E."/>
            <person name="Allen E."/>
            <person name="Gerwick W.H."/>
            <person name="Gerwick L."/>
        </authorList>
    </citation>
    <scope>NUCLEOTIDE SEQUENCE [LARGE SCALE GENOMIC DNA]</scope>
    <source>
        <strain evidence="2">JHB</strain>
    </source>
</reference>
<accession>A0A1D9G2M8</accession>
<proteinExistence type="predicted"/>
<dbReference type="EMBL" id="CP017708">
    <property type="protein sequence ID" value="AOY81811.1"/>
    <property type="molecule type" value="Genomic_DNA"/>
</dbReference>
<evidence type="ECO:0000313" key="2">
    <source>
        <dbReference type="Proteomes" id="UP000176944"/>
    </source>
</evidence>
<name>A0A1D9G2M8_MOOP1</name>
<protein>
    <submittedName>
        <fullName evidence="1">Uncharacterized protein</fullName>
    </submittedName>
</protein>
<dbReference type="Proteomes" id="UP000176944">
    <property type="component" value="Chromosome"/>
</dbReference>
<organism evidence="1 2">
    <name type="scientific">Moorena producens (strain JHB)</name>
    <dbReference type="NCBI Taxonomy" id="1454205"/>
    <lineage>
        <taxon>Bacteria</taxon>
        <taxon>Bacillati</taxon>
        <taxon>Cyanobacteriota</taxon>
        <taxon>Cyanophyceae</taxon>
        <taxon>Coleofasciculales</taxon>
        <taxon>Coleofasciculaceae</taxon>
        <taxon>Moorena</taxon>
    </lineage>
</organism>